<dbReference type="NCBIfam" id="TIGR01730">
    <property type="entry name" value="RND_mfp"/>
    <property type="match status" value="1"/>
</dbReference>
<keyword evidence="6" id="KW-1185">Reference proteome</keyword>
<dbReference type="EMBL" id="QOHR01000006">
    <property type="protein sequence ID" value="REC57566.1"/>
    <property type="molecule type" value="Genomic_DNA"/>
</dbReference>
<evidence type="ECO:0000256" key="2">
    <source>
        <dbReference type="SAM" id="Coils"/>
    </source>
</evidence>
<dbReference type="InterPro" id="IPR058792">
    <property type="entry name" value="Beta-barrel_RND_2"/>
</dbReference>
<proteinExistence type="inferred from homology"/>
<dbReference type="InterPro" id="IPR058625">
    <property type="entry name" value="MdtA-like_BSH"/>
</dbReference>
<evidence type="ECO:0000259" key="3">
    <source>
        <dbReference type="Pfam" id="PF25917"/>
    </source>
</evidence>
<dbReference type="GO" id="GO:0015562">
    <property type="term" value="F:efflux transmembrane transporter activity"/>
    <property type="evidence" value="ECO:0007669"/>
    <property type="project" value="TreeGrafter"/>
</dbReference>
<dbReference type="InterPro" id="IPR006143">
    <property type="entry name" value="RND_pump_MFP"/>
</dbReference>
<dbReference type="PANTHER" id="PTHR30469:SF29">
    <property type="entry name" value="BLR2860 PROTEIN"/>
    <property type="match status" value="1"/>
</dbReference>
<dbReference type="Gene3D" id="2.40.30.170">
    <property type="match status" value="1"/>
</dbReference>
<dbReference type="Pfam" id="PF25917">
    <property type="entry name" value="BSH_RND"/>
    <property type="match status" value="1"/>
</dbReference>
<dbReference type="GO" id="GO:1990281">
    <property type="term" value="C:efflux pump complex"/>
    <property type="evidence" value="ECO:0007669"/>
    <property type="project" value="TreeGrafter"/>
</dbReference>
<protein>
    <submittedName>
        <fullName evidence="5">Efflux RND transporter periplasmic adaptor subunit</fullName>
    </submittedName>
</protein>
<dbReference type="Gene3D" id="2.40.420.20">
    <property type="match status" value="1"/>
</dbReference>
<feature type="domain" description="Multidrug resistance protein MdtA-like barrel-sandwich hybrid" evidence="3">
    <location>
        <begin position="87"/>
        <end position="214"/>
    </location>
</feature>
<accession>A0A3D9BVZ6</accession>
<comment type="caution">
    <text evidence="5">The sequence shown here is derived from an EMBL/GenBank/DDBJ whole genome shotgun (WGS) entry which is preliminary data.</text>
</comment>
<feature type="coiled-coil region" evidence="2">
    <location>
        <begin position="128"/>
        <end position="179"/>
    </location>
</feature>
<keyword evidence="2" id="KW-0175">Coiled coil</keyword>
<comment type="similarity">
    <text evidence="1">Belongs to the membrane fusion protein (MFP) (TC 8.A.1) family.</text>
</comment>
<evidence type="ECO:0000259" key="4">
    <source>
        <dbReference type="Pfam" id="PF25954"/>
    </source>
</evidence>
<gene>
    <name evidence="5" type="ORF">DRV84_06845</name>
</gene>
<evidence type="ECO:0000256" key="1">
    <source>
        <dbReference type="ARBA" id="ARBA00009477"/>
    </source>
</evidence>
<name>A0A3D9BVZ6_9RHOB</name>
<evidence type="ECO:0000313" key="6">
    <source>
        <dbReference type="Proteomes" id="UP000257131"/>
    </source>
</evidence>
<dbReference type="FunFam" id="2.40.30.170:FF:000010">
    <property type="entry name" value="Efflux RND transporter periplasmic adaptor subunit"/>
    <property type="match status" value="1"/>
</dbReference>
<dbReference type="SUPFAM" id="SSF111369">
    <property type="entry name" value="HlyD-like secretion proteins"/>
    <property type="match status" value="1"/>
</dbReference>
<dbReference type="RefSeq" id="WP_115979146.1">
    <property type="nucleotide sequence ID" value="NZ_QOHR01000006.1"/>
</dbReference>
<dbReference type="Gene3D" id="1.10.287.470">
    <property type="entry name" value="Helix hairpin bin"/>
    <property type="match status" value="1"/>
</dbReference>
<dbReference type="Proteomes" id="UP000257131">
    <property type="component" value="Unassembled WGS sequence"/>
</dbReference>
<dbReference type="Gene3D" id="2.40.50.100">
    <property type="match status" value="1"/>
</dbReference>
<reference evidence="5 6" key="1">
    <citation type="journal article" date="2017" name="Int. J. Syst. Evol. Microbiol.">
        <title>Rhodosalinus sediminis gen. nov., sp. nov., isolated from marine saltern.</title>
        <authorList>
            <person name="Guo L.Y."/>
            <person name="Ling S.K."/>
            <person name="Li C.M."/>
            <person name="Chen G.J."/>
            <person name="Du Z.J."/>
        </authorList>
    </citation>
    <scope>NUCLEOTIDE SEQUENCE [LARGE SCALE GENOMIC DNA]</scope>
    <source>
        <strain evidence="5 6">WDN1C137</strain>
    </source>
</reference>
<dbReference type="Pfam" id="PF25954">
    <property type="entry name" value="Beta-barrel_RND_2"/>
    <property type="match status" value="1"/>
</dbReference>
<evidence type="ECO:0000313" key="5">
    <source>
        <dbReference type="EMBL" id="REC57566.1"/>
    </source>
</evidence>
<feature type="domain" description="CusB-like beta-barrel" evidence="4">
    <location>
        <begin position="221"/>
        <end position="292"/>
    </location>
</feature>
<organism evidence="5 6">
    <name type="scientific">Rhodosalinus sediminis</name>
    <dbReference type="NCBI Taxonomy" id="1940533"/>
    <lineage>
        <taxon>Bacteria</taxon>
        <taxon>Pseudomonadati</taxon>
        <taxon>Pseudomonadota</taxon>
        <taxon>Alphaproteobacteria</taxon>
        <taxon>Rhodobacterales</taxon>
        <taxon>Paracoccaceae</taxon>
        <taxon>Rhodosalinus</taxon>
    </lineage>
</organism>
<sequence length="382" mass="40687">MLRQLFLSLGVIAGTVALWIAYVPAAMPFLDRIGVLDLVGVEHAEAEDAGGGGGWGGGGPATVVAAPVGEGRIGDRVVAIGDGEALRRVELRAEATGQIVEIGVAPGARIEKGALVVRLDDEAERIALERARLTLDDARDQAGRLERLSDTGAVTDVRRREAELALRQAELAVREAEYDLAERRVRAPIAGWTGVPGIEVGDRVRAGDTLITITDRSEILIDFRVPERVASRVAPGMALEARPLALPDRRLAGEVRAVDALVDPASRTLRVQGRVDNDADLLRGGMAFEVALDFPGETLPAVDPLAVQWSGEGSYVWAVREGTATRVPVTIRQRDADRVLVEGDLAPDERVVTEGVQGLRPGAEVRVAEPQAARAAPAQRKL</sequence>
<dbReference type="AlphaFoldDB" id="A0A3D9BVZ6"/>
<dbReference type="PANTHER" id="PTHR30469">
    <property type="entry name" value="MULTIDRUG RESISTANCE PROTEIN MDTA"/>
    <property type="match status" value="1"/>
</dbReference>
<dbReference type="OrthoDB" id="9806939at2"/>